<dbReference type="RefSeq" id="WP_117326241.1">
    <property type="nucleotide sequence ID" value="NZ_QVTE01000017.1"/>
</dbReference>
<comment type="caution">
    <text evidence="1">The sequence shown here is derived from an EMBL/GenBank/DDBJ whole genome shotgun (WGS) entry which is preliminary data.</text>
</comment>
<dbReference type="Proteomes" id="UP000264541">
    <property type="component" value="Unassembled WGS sequence"/>
</dbReference>
<dbReference type="AlphaFoldDB" id="A0A372LRV2"/>
<evidence type="ECO:0000313" key="1">
    <source>
        <dbReference type="EMBL" id="RFU70165.1"/>
    </source>
</evidence>
<organism evidence="1 2">
    <name type="scientific">Peribacillus saganii</name>
    <dbReference type="NCBI Taxonomy" id="2303992"/>
    <lineage>
        <taxon>Bacteria</taxon>
        <taxon>Bacillati</taxon>
        <taxon>Bacillota</taxon>
        <taxon>Bacilli</taxon>
        <taxon>Bacillales</taxon>
        <taxon>Bacillaceae</taxon>
        <taxon>Peribacillus</taxon>
    </lineage>
</organism>
<dbReference type="InterPro" id="IPR023162">
    <property type="entry name" value="Apc36109-like_dom_sf"/>
</dbReference>
<dbReference type="OrthoDB" id="2353632at2"/>
<dbReference type="InterPro" id="IPR015053">
    <property type="entry name" value="DUF1871"/>
</dbReference>
<keyword evidence="2" id="KW-1185">Reference proteome</keyword>
<dbReference type="Gene3D" id="1.10.340.20">
    <property type="entry name" value="Apc36109-like domain"/>
    <property type="match status" value="1"/>
</dbReference>
<proteinExistence type="predicted"/>
<evidence type="ECO:0000313" key="2">
    <source>
        <dbReference type="Proteomes" id="UP000264541"/>
    </source>
</evidence>
<dbReference type="Pfam" id="PF08958">
    <property type="entry name" value="DUF1871"/>
    <property type="match status" value="1"/>
</dbReference>
<dbReference type="SUPFAM" id="SSF116922">
    <property type="entry name" value="YugE-like"/>
    <property type="match status" value="1"/>
</dbReference>
<sequence>MEIQDVHREMKAALKKWDPFGWGNDEYDTEIADVIMAVHDFNDPDVLAKEIQRIYEFSFEQEIEMKSCLEMATELLAIKNRASCSF</sequence>
<protein>
    <submittedName>
        <fullName evidence="1">DUF1871 family protein</fullName>
    </submittedName>
</protein>
<gene>
    <name evidence="1" type="ORF">D0469_08260</name>
</gene>
<reference evidence="1 2" key="1">
    <citation type="submission" date="2018-08" db="EMBL/GenBank/DDBJ databases">
        <title>Bacillus chawlae sp. nov., Bacillus glennii sp. nov., and Bacillus saganii sp. nov. Isolated from the Vehicle Assembly Building at Kennedy Space Center where the Viking Spacecraft were Assembled.</title>
        <authorList>
            <person name="Seuylemezian A."/>
            <person name="Vaishampayan P."/>
        </authorList>
    </citation>
    <scope>NUCLEOTIDE SEQUENCE [LARGE SCALE GENOMIC DNA]</scope>
    <source>
        <strain evidence="1 2">V47-23a</strain>
    </source>
</reference>
<accession>A0A372LRV2</accession>
<name>A0A372LRV2_9BACI</name>
<dbReference type="EMBL" id="QVTE01000017">
    <property type="protein sequence ID" value="RFU70165.1"/>
    <property type="molecule type" value="Genomic_DNA"/>
</dbReference>